<proteinExistence type="predicted"/>
<organism evidence="1 2">
    <name type="scientific">Paramecium octaurelia</name>
    <dbReference type="NCBI Taxonomy" id="43137"/>
    <lineage>
        <taxon>Eukaryota</taxon>
        <taxon>Sar</taxon>
        <taxon>Alveolata</taxon>
        <taxon>Ciliophora</taxon>
        <taxon>Intramacronucleata</taxon>
        <taxon>Oligohymenophorea</taxon>
        <taxon>Peniculida</taxon>
        <taxon>Parameciidae</taxon>
        <taxon>Paramecium</taxon>
    </lineage>
</organism>
<reference evidence="1" key="1">
    <citation type="submission" date="2021-01" db="EMBL/GenBank/DDBJ databases">
        <authorList>
            <consortium name="Genoscope - CEA"/>
            <person name="William W."/>
        </authorList>
    </citation>
    <scope>NUCLEOTIDE SEQUENCE</scope>
</reference>
<gene>
    <name evidence="1" type="ORF">POCTA_138.1.T0200392</name>
</gene>
<evidence type="ECO:0000313" key="1">
    <source>
        <dbReference type="EMBL" id="CAD8148171.1"/>
    </source>
</evidence>
<evidence type="ECO:0000313" key="2">
    <source>
        <dbReference type="Proteomes" id="UP000683925"/>
    </source>
</evidence>
<comment type="caution">
    <text evidence="1">The sequence shown here is derived from an EMBL/GenBank/DDBJ whole genome shotgun (WGS) entry which is preliminary data.</text>
</comment>
<name>A0A8S1T348_PAROT</name>
<protein>
    <submittedName>
        <fullName evidence="1">Uncharacterized protein</fullName>
    </submittedName>
</protein>
<keyword evidence="2" id="KW-1185">Reference proteome</keyword>
<sequence>MYSTQQILQLTKHELISQLPKSKYKISGHTINLYSLFIMLMIRF</sequence>
<dbReference type="Proteomes" id="UP000683925">
    <property type="component" value="Unassembled WGS sequence"/>
</dbReference>
<dbReference type="EMBL" id="CAJJDP010000020">
    <property type="protein sequence ID" value="CAD8148171.1"/>
    <property type="molecule type" value="Genomic_DNA"/>
</dbReference>
<dbReference type="AlphaFoldDB" id="A0A8S1T348"/>
<accession>A0A8S1T348</accession>